<sequence length="168" mass="18566">MVERLPNNSSDGILSMERIRSLPGYPGSERFDNGPVVVIECDEDIPCNPCEDICPSNAISVGDPITNLPYIDPEKCDGCIVCISICPGLCMFIVHKHYTETKSLIYLPYEMYPLPEKGAIVDGCNRMGERVCEATVEKVIASKKLQKTSIIAISVPKDHFEAVRAIIF</sequence>
<feature type="domain" description="4Fe-4S ferredoxin-type" evidence="1">
    <location>
        <begin position="67"/>
        <end position="96"/>
    </location>
</feature>
<dbReference type="EMBL" id="LAZR01031012">
    <property type="protein sequence ID" value="KKL54958.1"/>
    <property type="molecule type" value="Genomic_DNA"/>
</dbReference>
<dbReference type="InterPro" id="IPR017900">
    <property type="entry name" value="4Fe4S_Fe_S_CS"/>
</dbReference>
<reference evidence="2" key="1">
    <citation type="journal article" date="2015" name="Nature">
        <title>Complex archaea that bridge the gap between prokaryotes and eukaryotes.</title>
        <authorList>
            <person name="Spang A."/>
            <person name="Saw J.H."/>
            <person name="Jorgensen S.L."/>
            <person name="Zaremba-Niedzwiedzka K."/>
            <person name="Martijn J."/>
            <person name="Lind A.E."/>
            <person name="van Eijk R."/>
            <person name="Schleper C."/>
            <person name="Guy L."/>
            <person name="Ettema T.J."/>
        </authorList>
    </citation>
    <scope>NUCLEOTIDE SEQUENCE</scope>
</reference>
<name>A0A0F9CZX8_9ZZZZ</name>
<comment type="caution">
    <text evidence="2">The sequence shown here is derived from an EMBL/GenBank/DDBJ whole genome shotgun (WGS) entry which is preliminary data.</text>
</comment>
<proteinExistence type="predicted"/>
<dbReference type="PROSITE" id="PS00198">
    <property type="entry name" value="4FE4S_FER_1"/>
    <property type="match status" value="1"/>
</dbReference>
<dbReference type="AlphaFoldDB" id="A0A0F9CZX8"/>
<dbReference type="InterPro" id="IPR017896">
    <property type="entry name" value="4Fe4S_Fe-S-bd"/>
</dbReference>
<organism evidence="2">
    <name type="scientific">marine sediment metagenome</name>
    <dbReference type="NCBI Taxonomy" id="412755"/>
    <lineage>
        <taxon>unclassified sequences</taxon>
        <taxon>metagenomes</taxon>
        <taxon>ecological metagenomes</taxon>
    </lineage>
</organism>
<protein>
    <recommendedName>
        <fullName evidence="1">4Fe-4S ferredoxin-type domain-containing protein</fullName>
    </recommendedName>
</protein>
<evidence type="ECO:0000313" key="2">
    <source>
        <dbReference type="EMBL" id="KKL54958.1"/>
    </source>
</evidence>
<dbReference type="PROSITE" id="PS51379">
    <property type="entry name" value="4FE4S_FER_2"/>
    <property type="match status" value="2"/>
</dbReference>
<evidence type="ECO:0000259" key="1">
    <source>
        <dbReference type="PROSITE" id="PS51379"/>
    </source>
</evidence>
<feature type="domain" description="4Fe-4S ferredoxin-type" evidence="1">
    <location>
        <begin position="34"/>
        <end position="64"/>
    </location>
</feature>
<accession>A0A0F9CZX8</accession>
<dbReference type="Gene3D" id="3.30.70.20">
    <property type="match status" value="1"/>
</dbReference>
<dbReference type="SUPFAM" id="SSF54862">
    <property type="entry name" value="4Fe-4S ferredoxins"/>
    <property type="match status" value="1"/>
</dbReference>
<gene>
    <name evidence="2" type="ORF">LCGC14_2260220</name>
</gene>